<dbReference type="InterPro" id="IPR001932">
    <property type="entry name" value="PPM-type_phosphatase-like_dom"/>
</dbReference>
<evidence type="ECO:0000256" key="1">
    <source>
        <dbReference type="SAM" id="MobiDB-lite"/>
    </source>
</evidence>
<organism evidence="3 4">
    <name type="scientific">Sphaerimonospora thailandensis</name>
    <dbReference type="NCBI Taxonomy" id="795644"/>
    <lineage>
        <taxon>Bacteria</taxon>
        <taxon>Bacillati</taxon>
        <taxon>Actinomycetota</taxon>
        <taxon>Actinomycetes</taxon>
        <taxon>Streptosporangiales</taxon>
        <taxon>Streptosporangiaceae</taxon>
        <taxon>Sphaerimonospora</taxon>
    </lineage>
</organism>
<feature type="compositionally biased region" description="Pro residues" evidence="1">
    <location>
        <begin position="71"/>
        <end position="82"/>
    </location>
</feature>
<feature type="domain" description="PPM-type phosphatase" evidence="2">
    <location>
        <begin position="121"/>
        <end position="367"/>
    </location>
</feature>
<feature type="compositionally biased region" description="Basic and acidic residues" evidence="1">
    <location>
        <begin position="15"/>
        <end position="29"/>
    </location>
</feature>
<sequence>MILRRSEPGPEQDATTDHDGRPDHDEPISRPDPGVEPVSTQALGTQTEIPPRERGAEPQPAVAAEPVGVPEEPPSPQPPVFQAPPEYGKPHERAGKPRGIPEIGRAAPDMVVDGADFRTLTVRGASLRGDDHRYSGTTRQDSMGLWTLRHPWEGEVLLACVADGVGSQPLSHRGSELACRLLRAEVEPYVADLLDVGERSRRDEAARQLIERVALRMRGDIQDFGTDPRTLSTTLVVALVELTSVEAPRNCFVFGVGDSTALLLRDGAFRGLWTDKHGDGAISDSRTDALPGHVGSVATAEARLGGDDALVICTDGLANPMRGEEVEEHLVRQWSSRPVPGLLEFAWQLSFRAKSYGDDRTAVCVWGR</sequence>
<keyword evidence="4" id="KW-1185">Reference proteome</keyword>
<dbReference type="SUPFAM" id="SSF81606">
    <property type="entry name" value="PP2C-like"/>
    <property type="match status" value="1"/>
</dbReference>
<accession>A0A8J3W213</accession>
<evidence type="ECO:0000313" key="3">
    <source>
        <dbReference type="EMBL" id="GIH72316.1"/>
    </source>
</evidence>
<feature type="compositionally biased region" description="Low complexity" evidence="1">
    <location>
        <begin position="57"/>
        <end position="70"/>
    </location>
</feature>
<dbReference type="SMART" id="SM00332">
    <property type="entry name" value="PP2Cc"/>
    <property type="match status" value="1"/>
</dbReference>
<dbReference type="PROSITE" id="PS51746">
    <property type="entry name" value="PPM_2"/>
    <property type="match status" value="1"/>
</dbReference>
<dbReference type="Proteomes" id="UP000610966">
    <property type="component" value="Unassembled WGS sequence"/>
</dbReference>
<proteinExistence type="predicted"/>
<comment type="caution">
    <text evidence="3">The sequence shown here is derived from an EMBL/GenBank/DDBJ whole genome shotgun (WGS) entry which is preliminary data.</text>
</comment>
<evidence type="ECO:0000259" key="2">
    <source>
        <dbReference type="PROSITE" id="PS51746"/>
    </source>
</evidence>
<evidence type="ECO:0000313" key="4">
    <source>
        <dbReference type="Proteomes" id="UP000610966"/>
    </source>
</evidence>
<reference evidence="3" key="1">
    <citation type="submission" date="2021-01" db="EMBL/GenBank/DDBJ databases">
        <title>Whole genome shotgun sequence of Sphaerimonospora thailandensis NBRC 107569.</title>
        <authorList>
            <person name="Komaki H."/>
            <person name="Tamura T."/>
        </authorList>
    </citation>
    <scope>NUCLEOTIDE SEQUENCE</scope>
    <source>
        <strain evidence="3">NBRC 107569</strain>
    </source>
</reference>
<feature type="region of interest" description="Disordered" evidence="1">
    <location>
        <begin position="1"/>
        <end position="102"/>
    </location>
</feature>
<dbReference type="RefSeq" id="WP_204017980.1">
    <property type="nucleotide sequence ID" value="NZ_BOOG01000049.1"/>
</dbReference>
<dbReference type="Gene3D" id="3.60.40.10">
    <property type="entry name" value="PPM-type phosphatase domain"/>
    <property type="match status" value="1"/>
</dbReference>
<dbReference type="Pfam" id="PF13672">
    <property type="entry name" value="PP2C_2"/>
    <property type="match status" value="1"/>
</dbReference>
<dbReference type="EMBL" id="BOOG01000049">
    <property type="protein sequence ID" value="GIH72316.1"/>
    <property type="molecule type" value="Genomic_DNA"/>
</dbReference>
<feature type="compositionally biased region" description="Polar residues" evidence="1">
    <location>
        <begin position="38"/>
        <end position="48"/>
    </location>
</feature>
<dbReference type="AlphaFoldDB" id="A0A8J3W213"/>
<name>A0A8J3W213_9ACTN</name>
<protein>
    <recommendedName>
        <fullName evidence="2">PPM-type phosphatase domain-containing protein</fullName>
    </recommendedName>
</protein>
<gene>
    <name evidence="3" type="ORF">Mth01_45690</name>
</gene>
<dbReference type="InterPro" id="IPR036457">
    <property type="entry name" value="PPM-type-like_dom_sf"/>
</dbReference>